<evidence type="ECO:0000313" key="2">
    <source>
        <dbReference type="Proteomes" id="UP000184112"/>
    </source>
</evidence>
<sequence length="219" mass="25747">MNKTNRIFFHDNPYPLGHTLEEFVWSARVDPERGLLFDFHLRTDSYYAEDDSDDEEEAESDWKSKTVWENYHNCILSSTEWHSGGIVMGTPENKFDFSKFNHETLTADKLPLGDNFDFQDLAFYIYLLGHDSCCDHKIVLNRNADNTFEISWTGKIARTYYGDYEFKQSFEANISKVKFDGIYFCYGLSEEENWKILQNCTVDPSIFRVSGEKFEVLNY</sequence>
<organism evidence="1 2">
    <name type="scientific">Flavobacterium johnsoniae</name>
    <name type="common">Cytophaga johnsonae</name>
    <dbReference type="NCBI Taxonomy" id="986"/>
    <lineage>
        <taxon>Bacteria</taxon>
        <taxon>Pseudomonadati</taxon>
        <taxon>Bacteroidota</taxon>
        <taxon>Flavobacteriia</taxon>
        <taxon>Flavobacteriales</taxon>
        <taxon>Flavobacteriaceae</taxon>
        <taxon>Flavobacterium</taxon>
    </lineage>
</organism>
<dbReference type="EMBL" id="FQWH01000010">
    <property type="protein sequence ID" value="SHH40241.1"/>
    <property type="molecule type" value="Genomic_DNA"/>
</dbReference>
<name>A0A1M5SNY1_FLAJO</name>
<protein>
    <submittedName>
        <fullName evidence="1">Uncharacterized protein</fullName>
    </submittedName>
</protein>
<proteinExistence type="predicted"/>
<accession>A0A1M5SNY1</accession>
<dbReference type="Proteomes" id="UP000184112">
    <property type="component" value="Unassembled WGS sequence"/>
</dbReference>
<dbReference type="AlphaFoldDB" id="A0A1M5SNY1"/>
<dbReference type="RefSeq" id="WP_073410476.1">
    <property type="nucleotide sequence ID" value="NZ_CP158862.1"/>
</dbReference>
<evidence type="ECO:0000313" key="1">
    <source>
        <dbReference type="EMBL" id="SHH40241.1"/>
    </source>
</evidence>
<reference evidence="1 2" key="1">
    <citation type="submission" date="2016-11" db="EMBL/GenBank/DDBJ databases">
        <authorList>
            <person name="Jaros S."/>
            <person name="Januszkiewicz K."/>
            <person name="Wedrychowicz H."/>
        </authorList>
    </citation>
    <scope>NUCLEOTIDE SEQUENCE [LARGE SCALE GENOMIC DNA]</scope>
    <source>
        <strain evidence="1 2">DSM 6792</strain>
    </source>
</reference>
<gene>
    <name evidence="1" type="ORF">SAMN05444388_11074</name>
</gene>